<evidence type="ECO:0000313" key="4">
    <source>
        <dbReference type="Proteomes" id="UP000595046"/>
    </source>
</evidence>
<dbReference type="InterPro" id="IPR036291">
    <property type="entry name" value="NAD(P)-bd_dom_sf"/>
</dbReference>
<dbReference type="Pfam" id="PF13561">
    <property type="entry name" value="adh_short_C2"/>
    <property type="match status" value="1"/>
</dbReference>
<reference evidence="4" key="1">
    <citation type="submission" date="2020-02" db="EMBL/GenBank/DDBJ databases">
        <title>Streptomyces sp. ASO4wet.</title>
        <authorList>
            <person name="Risdian C."/>
            <person name="Landwehr W."/>
            <person name="Schupp P."/>
            <person name="Wink J."/>
        </authorList>
    </citation>
    <scope>NUCLEOTIDE SEQUENCE [LARGE SCALE GENOMIC DNA]</scope>
    <source>
        <strain evidence="4">ASO4wet</strain>
    </source>
</reference>
<name>A0A7T1WU74_9ACTN</name>
<evidence type="ECO:0000313" key="3">
    <source>
        <dbReference type="EMBL" id="QPP09356.1"/>
    </source>
</evidence>
<organism evidence="3 4">
    <name type="scientific">Streptomyces bathyalis</name>
    <dbReference type="NCBI Taxonomy" id="2710756"/>
    <lineage>
        <taxon>Bacteria</taxon>
        <taxon>Bacillati</taxon>
        <taxon>Actinomycetota</taxon>
        <taxon>Actinomycetes</taxon>
        <taxon>Kitasatosporales</taxon>
        <taxon>Streptomycetaceae</taxon>
        <taxon>Streptomyces</taxon>
    </lineage>
</organism>
<dbReference type="Gene3D" id="3.40.50.720">
    <property type="entry name" value="NAD(P)-binding Rossmann-like Domain"/>
    <property type="match status" value="1"/>
</dbReference>
<comment type="similarity">
    <text evidence="1">Belongs to the short-chain dehydrogenases/reductases (SDR) family.</text>
</comment>
<dbReference type="AlphaFoldDB" id="A0A7T1WU74"/>
<dbReference type="CDD" id="cd05233">
    <property type="entry name" value="SDR_c"/>
    <property type="match status" value="1"/>
</dbReference>
<dbReference type="InterPro" id="IPR002347">
    <property type="entry name" value="SDR_fam"/>
</dbReference>
<sequence length="276" mass="27864">MRSQENAGAFTGKVAVVTGAGSGIGAASARRLSGDGARVVAVDSDGAAVEEVVRTLPGEAVAVRADISREEDVEHYIGAAREAFGRTDLHHLNAGVFGTFDRLPDVTADDFDRVLAVNLRGTFLGLRAAFRRYEEQDSGGAVVVTASIASLRGSDDLIAYQASKHGALGLVHGAALYGGPRGVRVNAVAPGLVHTRLFSSGGGAAGGGGDMEQRGTTTPMRRVGTAEEIAGVTAFLLSDDAAYVTGEVVSADGGASVVNTVRPSGGAGAWTPGGTG</sequence>
<dbReference type="KEGG" id="sbat:G4Z16_26340"/>
<dbReference type="EMBL" id="CP048882">
    <property type="protein sequence ID" value="QPP09356.1"/>
    <property type="molecule type" value="Genomic_DNA"/>
</dbReference>
<gene>
    <name evidence="3" type="ORF">G4Z16_26340</name>
</gene>
<protein>
    <submittedName>
        <fullName evidence="3">SDR family oxidoreductase</fullName>
    </submittedName>
</protein>
<dbReference type="PANTHER" id="PTHR24321">
    <property type="entry name" value="DEHYDROGENASES, SHORT CHAIN"/>
    <property type="match status" value="1"/>
</dbReference>
<keyword evidence="4" id="KW-1185">Reference proteome</keyword>
<dbReference type="GO" id="GO:0016491">
    <property type="term" value="F:oxidoreductase activity"/>
    <property type="evidence" value="ECO:0007669"/>
    <property type="project" value="UniProtKB-KW"/>
</dbReference>
<proteinExistence type="inferred from homology"/>
<evidence type="ECO:0000256" key="1">
    <source>
        <dbReference type="ARBA" id="ARBA00006484"/>
    </source>
</evidence>
<accession>A0A7T1WU74</accession>
<dbReference type="FunFam" id="3.40.50.720:FF:000084">
    <property type="entry name" value="Short-chain dehydrogenase reductase"/>
    <property type="match status" value="1"/>
</dbReference>
<dbReference type="SUPFAM" id="SSF51735">
    <property type="entry name" value="NAD(P)-binding Rossmann-fold domains"/>
    <property type="match status" value="1"/>
</dbReference>
<evidence type="ECO:0000256" key="2">
    <source>
        <dbReference type="ARBA" id="ARBA00023002"/>
    </source>
</evidence>
<dbReference type="RefSeq" id="WP_197353127.1">
    <property type="nucleotide sequence ID" value="NZ_CP048882.1"/>
</dbReference>
<dbReference type="PRINTS" id="PR00081">
    <property type="entry name" value="GDHRDH"/>
</dbReference>
<keyword evidence="2" id="KW-0560">Oxidoreductase</keyword>
<dbReference type="PANTHER" id="PTHR24321:SF8">
    <property type="entry name" value="ESTRADIOL 17-BETA-DEHYDROGENASE 8-RELATED"/>
    <property type="match status" value="1"/>
</dbReference>
<dbReference type="Proteomes" id="UP000595046">
    <property type="component" value="Chromosome"/>
</dbReference>